<name>B4CV24_9BACT</name>
<gene>
    <name evidence="8" type="ORF">CfE428DRAFT_0537</name>
</gene>
<reference evidence="8 9" key="1">
    <citation type="journal article" date="2011" name="J. Bacteriol.">
        <title>Genome sequence of Chthoniobacter flavus Ellin428, an aerobic heterotrophic soil bacterium.</title>
        <authorList>
            <person name="Kant R."/>
            <person name="van Passel M.W."/>
            <person name="Palva A."/>
            <person name="Lucas S."/>
            <person name="Lapidus A."/>
            <person name="Glavina Del Rio T."/>
            <person name="Dalin E."/>
            <person name="Tice H."/>
            <person name="Bruce D."/>
            <person name="Goodwin L."/>
            <person name="Pitluck S."/>
            <person name="Larimer F.W."/>
            <person name="Land M.L."/>
            <person name="Hauser L."/>
            <person name="Sangwan P."/>
            <person name="de Vos W.M."/>
            <person name="Janssen P.H."/>
            <person name="Smidt H."/>
        </authorList>
    </citation>
    <scope>NUCLEOTIDE SEQUENCE [LARGE SCALE GENOMIC DNA]</scope>
    <source>
        <strain evidence="8 9">Ellin428</strain>
    </source>
</reference>
<evidence type="ECO:0000256" key="3">
    <source>
        <dbReference type="ARBA" id="ARBA00022989"/>
    </source>
</evidence>
<proteinExistence type="predicted"/>
<feature type="transmembrane region" description="Helical" evidence="6">
    <location>
        <begin position="70"/>
        <end position="89"/>
    </location>
</feature>
<feature type="transmembrane region" description="Helical" evidence="6">
    <location>
        <begin position="101"/>
        <end position="123"/>
    </location>
</feature>
<keyword evidence="8" id="KW-0830">Ubiquinone</keyword>
<dbReference type="GO" id="GO:0012505">
    <property type="term" value="C:endomembrane system"/>
    <property type="evidence" value="ECO:0007669"/>
    <property type="project" value="UniProtKB-SubCell"/>
</dbReference>
<accession>B4CV24</accession>
<comment type="caution">
    <text evidence="8">The sequence shown here is derived from an EMBL/GenBank/DDBJ whole genome shotgun (WGS) entry which is preliminary data.</text>
</comment>
<dbReference type="AlphaFoldDB" id="B4CV24"/>
<dbReference type="InParanoid" id="B4CV24"/>
<evidence type="ECO:0000256" key="1">
    <source>
        <dbReference type="ARBA" id="ARBA00004127"/>
    </source>
</evidence>
<evidence type="ECO:0000313" key="8">
    <source>
        <dbReference type="EMBL" id="EDY22412.1"/>
    </source>
</evidence>
<feature type="transmembrane region" description="Helical" evidence="6">
    <location>
        <begin position="129"/>
        <end position="149"/>
    </location>
</feature>
<comment type="subcellular location">
    <subcellularLocation>
        <location evidence="1">Endomembrane system</location>
        <topology evidence="1">Multi-pass membrane protein</topology>
    </subcellularLocation>
    <subcellularLocation>
        <location evidence="5">Membrane</location>
        <topology evidence="5">Multi-pass membrane protein</topology>
    </subcellularLocation>
</comment>
<evidence type="ECO:0000259" key="7">
    <source>
        <dbReference type="Pfam" id="PF00361"/>
    </source>
</evidence>
<feature type="domain" description="NADH:quinone oxidoreductase/Mrp antiporter transmembrane" evidence="7">
    <location>
        <begin position="126"/>
        <end position="249"/>
    </location>
</feature>
<feature type="transmembrane region" description="Helical" evidence="6">
    <location>
        <begin position="202"/>
        <end position="220"/>
    </location>
</feature>
<dbReference type="eggNOG" id="COG1007">
    <property type="taxonomic scope" value="Bacteria"/>
</dbReference>
<organism evidence="8 9">
    <name type="scientific">Chthoniobacter flavus Ellin428</name>
    <dbReference type="NCBI Taxonomy" id="497964"/>
    <lineage>
        <taxon>Bacteria</taxon>
        <taxon>Pseudomonadati</taxon>
        <taxon>Verrucomicrobiota</taxon>
        <taxon>Spartobacteria</taxon>
        <taxon>Chthoniobacterales</taxon>
        <taxon>Chthoniobacteraceae</taxon>
        <taxon>Chthoniobacter</taxon>
    </lineage>
</organism>
<dbReference type="PANTHER" id="PTHR22773">
    <property type="entry name" value="NADH DEHYDROGENASE"/>
    <property type="match status" value="1"/>
</dbReference>
<sequence length="275" mass="29637" precursor="true">MISSISLETAVLILGIIMLLMESFSKSEDKRGLARMAIAVLLALVGFSFFARADVGNLAPFYIADPTALFFKRIALLTTIVVLIMALEYKDVLAKFIPSATPGAGLGEFYSLPVFTCAGLMFMASAVDFLLIFVSLELVTISFYILVAYMRRQSASLEAGVKYLILGALSTGFFVYGITWIFGVTGQTNLELIRQVVAAGHVPQAPFLFGVVLILVGLGFKVAAVPFQLWVPDVYQGAPTPVTAFLASARKLPVSSCSCGCCSPSSRLRARAKRF</sequence>
<evidence type="ECO:0000256" key="6">
    <source>
        <dbReference type="SAM" id="Phobius"/>
    </source>
</evidence>
<evidence type="ECO:0000256" key="4">
    <source>
        <dbReference type="ARBA" id="ARBA00023136"/>
    </source>
</evidence>
<dbReference type="Proteomes" id="UP000005824">
    <property type="component" value="Unassembled WGS sequence"/>
</dbReference>
<dbReference type="InterPro" id="IPR001750">
    <property type="entry name" value="ND/Mrp_TM"/>
</dbReference>
<dbReference type="RefSeq" id="WP_006977864.1">
    <property type="nucleotide sequence ID" value="NZ_ABVL01000001.1"/>
</dbReference>
<feature type="transmembrane region" description="Helical" evidence="6">
    <location>
        <begin position="32"/>
        <end position="50"/>
    </location>
</feature>
<feature type="transmembrane region" description="Helical" evidence="6">
    <location>
        <begin position="161"/>
        <end position="182"/>
    </location>
</feature>
<keyword evidence="3 6" id="KW-1133">Transmembrane helix</keyword>
<evidence type="ECO:0000313" key="9">
    <source>
        <dbReference type="Proteomes" id="UP000005824"/>
    </source>
</evidence>
<dbReference type="EMBL" id="ABVL01000001">
    <property type="protein sequence ID" value="EDY22412.1"/>
    <property type="molecule type" value="Genomic_DNA"/>
</dbReference>
<dbReference type="GO" id="GO:0016020">
    <property type="term" value="C:membrane"/>
    <property type="evidence" value="ECO:0007669"/>
    <property type="project" value="UniProtKB-SubCell"/>
</dbReference>
<evidence type="ECO:0000256" key="5">
    <source>
        <dbReference type="RuleBase" id="RU000320"/>
    </source>
</evidence>
<protein>
    <submittedName>
        <fullName evidence="8">NADH/Ubiquinone/plastoquinone (Complex I)</fullName>
    </submittedName>
</protein>
<keyword evidence="4 6" id="KW-0472">Membrane</keyword>
<feature type="transmembrane region" description="Helical" evidence="6">
    <location>
        <begin position="6"/>
        <end position="25"/>
    </location>
</feature>
<dbReference type="Pfam" id="PF00361">
    <property type="entry name" value="Proton_antipo_M"/>
    <property type="match status" value="1"/>
</dbReference>
<dbReference type="STRING" id="497964.CfE428DRAFT_0537"/>
<keyword evidence="2 5" id="KW-0812">Transmembrane</keyword>
<keyword evidence="9" id="KW-1185">Reference proteome</keyword>
<evidence type="ECO:0000256" key="2">
    <source>
        <dbReference type="ARBA" id="ARBA00022692"/>
    </source>
</evidence>